<evidence type="ECO:0000256" key="2">
    <source>
        <dbReference type="ARBA" id="ARBA00008282"/>
    </source>
</evidence>
<evidence type="ECO:0000313" key="14">
    <source>
        <dbReference type="Proteomes" id="UP000672027"/>
    </source>
</evidence>
<sequence length="338" mass="36659">MPAFGLAFFIIISLLSACAKPRGMQLEGVYGTALWHVTLTDEFPAGLDQVVLRAGITQALSKTTQQIAGWDKSSEISQFNAHQSTQWFAVSPDVARLSELALRLSAESAGIYDITVRPLITLWGFDSAQETAGYVPVAEEIAAARARVGYQKLQVQLEPPALRKTQVDLHVELASLADGFAADVVGEYLESLGLTNYMVEIAGEIRTRGVSPRGDAWRVAIEKPLDGQRAVQQGVRLRNAGLATSGDYRNFFIKDGKRYSHTLDPATGYPVTHQLASVSVVAQQGALADAYATLLMAMGEVKGKAFADQHALAAYFVWRTDAGFEVYATPAFTQLLMD</sequence>
<dbReference type="Pfam" id="PF02424">
    <property type="entry name" value="ApbE"/>
    <property type="match status" value="1"/>
</dbReference>
<evidence type="ECO:0000256" key="7">
    <source>
        <dbReference type="ARBA" id="ARBA00022723"/>
    </source>
</evidence>
<keyword evidence="14" id="KW-1185">Reference proteome</keyword>
<dbReference type="EMBL" id="CP072800">
    <property type="protein sequence ID" value="QTR50550.1"/>
    <property type="molecule type" value="Genomic_DNA"/>
</dbReference>
<dbReference type="RefSeq" id="WP_210228176.1">
    <property type="nucleotide sequence ID" value="NZ_CP072800.1"/>
</dbReference>
<proteinExistence type="inferred from homology"/>
<evidence type="ECO:0000256" key="8">
    <source>
        <dbReference type="ARBA" id="ARBA00022827"/>
    </source>
</evidence>
<protein>
    <recommendedName>
        <fullName evidence="4 12">FAD:protein FMN transferase</fullName>
        <ecNumber evidence="3 12">2.7.1.180</ecNumber>
    </recommendedName>
    <alternativeName>
        <fullName evidence="10 12">Flavin transferase</fullName>
    </alternativeName>
</protein>
<comment type="catalytic activity">
    <reaction evidence="11 12">
        <text>L-threonyl-[protein] + FAD = FMN-L-threonyl-[protein] + AMP + H(+)</text>
        <dbReference type="Rhea" id="RHEA:36847"/>
        <dbReference type="Rhea" id="RHEA-COMP:11060"/>
        <dbReference type="Rhea" id="RHEA-COMP:11061"/>
        <dbReference type="ChEBI" id="CHEBI:15378"/>
        <dbReference type="ChEBI" id="CHEBI:30013"/>
        <dbReference type="ChEBI" id="CHEBI:57692"/>
        <dbReference type="ChEBI" id="CHEBI:74257"/>
        <dbReference type="ChEBI" id="CHEBI:456215"/>
        <dbReference type="EC" id="2.7.1.180"/>
    </reaction>
</comment>
<dbReference type="InterPro" id="IPR003374">
    <property type="entry name" value="ApbE-like_sf"/>
</dbReference>
<evidence type="ECO:0000313" key="13">
    <source>
        <dbReference type="EMBL" id="QTR50550.1"/>
    </source>
</evidence>
<dbReference type="Gene3D" id="3.10.520.10">
    <property type="entry name" value="ApbE-like domains"/>
    <property type="match status" value="1"/>
</dbReference>
<organism evidence="13 14">
    <name type="scientific">Candidatus Thiothrix anitrata</name>
    <dbReference type="NCBI Taxonomy" id="2823902"/>
    <lineage>
        <taxon>Bacteria</taxon>
        <taxon>Pseudomonadati</taxon>
        <taxon>Pseudomonadota</taxon>
        <taxon>Gammaproteobacteria</taxon>
        <taxon>Thiotrichales</taxon>
        <taxon>Thiotrichaceae</taxon>
        <taxon>Thiothrix</taxon>
    </lineage>
</organism>
<keyword evidence="5 12" id="KW-0285">Flavoprotein</keyword>
<dbReference type="Proteomes" id="UP000672027">
    <property type="component" value="Chromosome"/>
</dbReference>
<evidence type="ECO:0000256" key="10">
    <source>
        <dbReference type="ARBA" id="ARBA00031306"/>
    </source>
</evidence>
<evidence type="ECO:0000256" key="11">
    <source>
        <dbReference type="ARBA" id="ARBA00048540"/>
    </source>
</evidence>
<accession>A0ABX7X872</accession>
<dbReference type="PIRSF" id="PIRSF006268">
    <property type="entry name" value="ApbE"/>
    <property type="match status" value="1"/>
</dbReference>
<evidence type="ECO:0000256" key="3">
    <source>
        <dbReference type="ARBA" id="ARBA00011955"/>
    </source>
</evidence>
<keyword evidence="8 12" id="KW-0274">FAD</keyword>
<comment type="cofactor">
    <cofactor evidence="1">
        <name>Mg(2+)</name>
        <dbReference type="ChEBI" id="CHEBI:18420"/>
    </cofactor>
</comment>
<dbReference type="InterPro" id="IPR024932">
    <property type="entry name" value="ApbE"/>
</dbReference>
<evidence type="ECO:0000256" key="1">
    <source>
        <dbReference type="ARBA" id="ARBA00001946"/>
    </source>
</evidence>
<keyword evidence="9 12" id="KW-0460">Magnesium</keyword>
<evidence type="ECO:0000256" key="6">
    <source>
        <dbReference type="ARBA" id="ARBA00022679"/>
    </source>
</evidence>
<dbReference type="PANTHER" id="PTHR30040">
    <property type="entry name" value="THIAMINE BIOSYNTHESIS LIPOPROTEIN APBE"/>
    <property type="match status" value="1"/>
</dbReference>
<gene>
    <name evidence="13" type="ORF">J8380_02985</name>
</gene>
<name>A0ABX7X872_9GAMM</name>
<evidence type="ECO:0000256" key="9">
    <source>
        <dbReference type="ARBA" id="ARBA00022842"/>
    </source>
</evidence>
<dbReference type="SUPFAM" id="SSF143631">
    <property type="entry name" value="ApbE-like"/>
    <property type="match status" value="1"/>
</dbReference>
<reference evidence="13 14" key="1">
    <citation type="submission" date="2021-04" db="EMBL/GenBank/DDBJ databases">
        <title>Genomics, taxonomy and metabolism of representatives of sulfur bacteria of the genus Thiothrix: Thiothrix fructosivorans QT, Thiothrix unzii A1T and three new species, Thiothrix subterranea sp. nov., Thiothrix litoralis sp. nov. and 'Candidatus Thiothrix anitrata' sp. nov.</title>
        <authorList>
            <person name="Ravin N.V."/>
            <person name="Smolyakov D."/>
            <person name="Rudenko T.S."/>
            <person name="Mardanov A.V."/>
            <person name="Beletsky A.V."/>
            <person name="Markov N.D."/>
            <person name="Fomenkov A.I."/>
            <person name="Roberts R.J."/>
            <person name="Karnachuk O.V."/>
            <person name="Novikov A."/>
            <person name="Grabovich M.Y."/>
        </authorList>
    </citation>
    <scope>NUCLEOTIDE SEQUENCE [LARGE SCALE GENOMIC DNA]</scope>
    <source>
        <strain evidence="13 14">A52</strain>
    </source>
</reference>
<dbReference type="PANTHER" id="PTHR30040:SF2">
    <property type="entry name" value="FAD:PROTEIN FMN TRANSFERASE"/>
    <property type="match status" value="1"/>
</dbReference>
<keyword evidence="7 12" id="KW-0479">Metal-binding</keyword>
<comment type="similarity">
    <text evidence="2 12">Belongs to the ApbE family.</text>
</comment>
<evidence type="ECO:0000256" key="4">
    <source>
        <dbReference type="ARBA" id="ARBA00016337"/>
    </source>
</evidence>
<evidence type="ECO:0000256" key="12">
    <source>
        <dbReference type="PIRNR" id="PIRNR006268"/>
    </source>
</evidence>
<keyword evidence="6 12" id="KW-0808">Transferase</keyword>
<dbReference type="GO" id="GO:0016740">
    <property type="term" value="F:transferase activity"/>
    <property type="evidence" value="ECO:0007669"/>
    <property type="project" value="UniProtKB-KW"/>
</dbReference>
<evidence type="ECO:0000256" key="5">
    <source>
        <dbReference type="ARBA" id="ARBA00022630"/>
    </source>
</evidence>
<dbReference type="EC" id="2.7.1.180" evidence="3 12"/>